<feature type="transmembrane region" description="Helical" evidence="1">
    <location>
        <begin position="180"/>
        <end position="198"/>
    </location>
</feature>
<keyword evidence="1" id="KW-0812">Transmembrane</keyword>
<dbReference type="Proteomes" id="UP000298285">
    <property type="component" value="Unassembled WGS sequence"/>
</dbReference>
<evidence type="ECO:0000256" key="1">
    <source>
        <dbReference type="SAM" id="Phobius"/>
    </source>
</evidence>
<comment type="caution">
    <text evidence="3">The sequence shown here is derived from an EMBL/GenBank/DDBJ whole genome shotgun (WGS) entry which is preliminary data.</text>
</comment>
<feature type="domain" description="Acyltransferase 3" evidence="2">
    <location>
        <begin position="16"/>
        <end position="359"/>
    </location>
</feature>
<dbReference type="OrthoDB" id="9796461at2"/>
<keyword evidence="3" id="KW-0012">Acyltransferase</keyword>
<feature type="transmembrane region" description="Helical" evidence="1">
    <location>
        <begin position="270"/>
        <end position="290"/>
    </location>
</feature>
<proteinExistence type="predicted"/>
<feature type="transmembrane region" description="Helical" evidence="1">
    <location>
        <begin position="89"/>
        <end position="106"/>
    </location>
</feature>
<name>A0A4Y9IJ33_9BACT</name>
<dbReference type="GO" id="GO:0016747">
    <property type="term" value="F:acyltransferase activity, transferring groups other than amino-acyl groups"/>
    <property type="evidence" value="ECO:0007669"/>
    <property type="project" value="InterPro"/>
</dbReference>
<organism evidence="3 4">
    <name type="scientific">Dysgonomonas mossii</name>
    <dbReference type="NCBI Taxonomy" id="163665"/>
    <lineage>
        <taxon>Bacteria</taxon>
        <taxon>Pseudomonadati</taxon>
        <taxon>Bacteroidota</taxon>
        <taxon>Bacteroidia</taxon>
        <taxon>Bacteroidales</taxon>
        <taxon>Dysgonomonadaceae</taxon>
        <taxon>Dysgonomonas</taxon>
    </lineage>
</organism>
<keyword evidence="1" id="KW-1133">Transmembrane helix</keyword>
<accession>A0A4Y9IJ33</accession>
<keyword evidence="3" id="KW-0808">Transferase</keyword>
<dbReference type="Pfam" id="PF01757">
    <property type="entry name" value="Acyl_transf_3"/>
    <property type="match status" value="1"/>
</dbReference>
<feature type="transmembrane region" description="Helical" evidence="1">
    <location>
        <begin position="247"/>
        <end position="264"/>
    </location>
</feature>
<dbReference type="InterPro" id="IPR050879">
    <property type="entry name" value="Acyltransferase_3"/>
</dbReference>
<feature type="transmembrane region" description="Helical" evidence="1">
    <location>
        <begin position="20"/>
        <end position="38"/>
    </location>
</feature>
<dbReference type="RefSeq" id="WP_135106677.1">
    <property type="nucleotide sequence ID" value="NZ_JADGKW010000005.1"/>
</dbReference>
<dbReference type="PANTHER" id="PTHR23028:SF134">
    <property type="entry name" value="PUTATIVE (AFU_ORTHOLOGUE AFUA_4G08520)-RELATED"/>
    <property type="match status" value="1"/>
</dbReference>
<gene>
    <name evidence="3" type="ORF">E4T88_14560</name>
</gene>
<keyword evidence="1" id="KW-0472">Membrane</keyword>
<dbReference type="AlphaFoldDB" id="A0A4Y9IJ33"/>
<evidence type="ECO:0000313" key="3">
    <source>
        <dbReference type="EMBL" id="TFU87313.1"/>
    </source>
</evidence>
<feature type="transmembrane region" description="Helical" evidence="1">
    <location>
        <begin position="311"/>
        <end position="329"/>
    </location>
</feature>
<feature type="transmembrane region" description="Helical" evidence="1">
    <location>
        <begin position="218"/>
        <end position="235"/>
    </location>
</feature>
<sequence>MKEAIDIKSSKPHYEILDGLRGVAALLVVLFHVFEIHSHGDHSKQIINHGYLAVDFFFLLSGFVLGYAYDDRWGEMTLKDFFKRRIIRLQPMIIIGSIIGALLFYFQDSPTLGWGGINEVPVWKMLLVMLIGFTLIPVGKGLDIRGWNEMHPLNGPAWSLFFEYIANIVYALVLRRVSKIVLAILVVVAAGFTIHYALTNPNGDIIGGWSIDDSTQLKIGFIRLAFPFLAGLLLARMGKLRYTKNAFLSAALLLVVLLSVPRLGDADSLWLNGLYECFCLIIMFPFIIWLGAGGKVQGYKASKVCKFLGDISYPIYITHFPIAYVYMAWVTNNNLTLEQSWHYGLLIVIAAVATAYLAMRFYDLPIREWLRKKFL</sequence>
<dbReference type="EMBL" id="SPPK01000005">
    <property type="protein sequence ID" value="TFU87313.1"/>
    <property type="molecule type" value="Genomic_DNA"/>
</dbReference>
<evidence type="ECO:0000259" key="2">
    <source>
        <dbReference type="Pfam" id="PF01757"/>
    </source>
</evidence>
<feature type="transmembrane region" description="Helical" evidence="1">
    <location>
        <begin position="50"/>
        <end position="69"/>
    </location>
</feature>
<dbReference type="PANTHER" id="PTHR23028">
    <property type="entry name" value="ACETYLTRANSFERASE"/>
    <property type="match status" value="1"/>
</dbReference>
<reference evidence="3 4" key="1">
    <citation type="submission" date="2019-03" db="EMBL/GenBank/DDBJ databases">
        <title>Diversity of the mouse oral microbiome.</title>
        <authorList>
            <person name="Joseph S."/>
            <person name="Aduse-Opoku J."/>
            <person name="Curtis M."/>
            <person name="Wade W."/>
            <person name="Hashim A."/>
        </authorList>
    </citation>
    <scope>NUCLEOTIDE SEQUENCE [LARGE SCALE GENOMIC DNA]</scope>
    <source>
        <strain evidence="3 4">P11</strain>
    </source>
</reference>
<feature type="transmembrane region" description="Helical" evidence="1">
    <location>
        <begin position="341"/>
        <end position="362"/>
    </location>
</feature>
<feature type="transmembrane region" description="Helical" evidence="1">
    <location>
        <begin position="118"/>
        <end position="136"/>
    </location>
</feature>
<protein>
    <submittedName>
        <fullName evidence="3">Acyltransferase</fullName>
    </submittedName>
</protein>
<evidence type="ECO:0000313" key="4">
    <source>
        <dbReference type="Proteomes" id="UP000298285"/>
    </source>
</evidence>
<dbReference type="InterPro" id="IPR002656">
    <property type="entry name" value="Acyl_transf_3_dom"/>
</dbReference>